<keyword evidence="2" id="KW-0732">Signal</keyword>
<evidence type="ECO:0000256" key="1">
    <source>
        <dbReference type="SAM" id="MobiDB-lite"/>
    </source>
</evidence>
<dbReference type="GO" id="GO:0030414">
    <property type="term" value="F:peptidase inhibitor activity"/>
    <property type="evidence" value="ECO:0007669"/>
    <property type="project" value="InterPro"/>
</dbReference>
<dbReference type="InterPro" id="IPR008197">
    <property type="entry name" value="WAP_dom"/>
</dbReference>
<feature type="signal peptide" evidence="2">
    <location>
        <begin position="1"/>
        <end position="16"/>
    </location>
</feature>
<dbReference type="InterPro" id="IPR036645">
    <property type="entry name" value="Elafin-like_sf"/>
</dbReference>
<accession>A0A3R7PCQ1</accession>
<evidence type="ECO:0000256" key="2">
    <source>
        <dbReference type="SAM" id="SignalP"/>
    </source>
</evidence>
<proteinExistence type="predicted"/>
<dbReference type="SUPFAM" id="SSF57256">
    <property type="entry name" value="Elafin-like"/>
    <property type="match status" value="1"/>
</dbReference>
<name>A0A3R7PCQ1_PENVA</name>
<gene>
    <name evidence="4" type="ORF">C7M84_024778</name>
</gene>
<evidence type="ECO:0000313" key="5">
    <source>
        <dbReference type="Proteomes" id="UP000283509"/>
    </source>
</evidence>
<dbReference type="PROSITE" id="PS51390">
    <property type="entry name" value="WAP"/>
    <property type="match status" value="1"/>
</dbReference>
<dbReference type="Proteomes" id="UP000283509">
    <property type="component" value="Unassembled WGS sequence"/>
</dbReference>
<dbReference type="Gene3D" id="4.10.75.10">
    <property type="entry name" value="Elafin-like"/>
    <property type="match status" value="1"/>
</dbReference>
<feature type="domain" description="WAP" evidence="3">
    <location>
        <begin position="407"/>
        <end position="458"/>
    </location>
</feature>
<comment type="caution">
    <text evidence="4">The sequence shown here is derived from an EMBL/GenBank/DDBJ whole genome shotgun (WGS) entry which is preliminary data.</text>
</comment>
<dbReference type="SMART" id="SM00217">
    <property type="entry name" value="WAP"/>
    <property type="match status" value="1"/>
</dbReference>
<dbReference type="EMBL" id="QCYY01000888">
    <property type="protein sequence ID" value="ROT82062.1"/>
    <property type="molecule type" value="Genomic_DNA"/>
</dbReference>
<dbReference type="OrthoDB" id="6358166at2759"/>
<sequence>MVVFCLLLVFCAEHQSRDCVLPPGGRLRRCRPKDEDPTDSFLEASVASTEAVSSAAESMVVESMVVVVSSALESPTAQASAGIGARLRRVKPTAARRCTNQRHLLAPSHSTAHKSVPHAHVSMGPPQPVPTTTSVLASISVASTGQPFLAPFLLPSSLHPSCLQPALPLFPLSLSFPPSRTFHPTLSPRPPLISPFILFAHVLPSCLHSHAPFLPSPLLFRPAWTLSPLSLSSFHPFASPSFRPFLPANNHTLLPPPLYPLAPSPSLASLHNWKTNQDTWKCRWLGISRLARRRGEGRRPPVPSIKAVIVCCLLVAVSAGVDRRGGGRGSNRFLPGGFGGVHGGGLLGGGIHGGGIHGGGIHGGFHGGSGIIGAGISNGPSECRYWCKTPEGQAYCCETVHEPETPVGTKPLDCPQVRPTCPRFHGPPTTCSNDYKCAGLDKCCFDRCLGEHVCKPPSFFNNHLPF</sequence>
<reference evidence="4 5" key="2">
    <citation type="submission" date="2019-01" db="EMBL/GenBank/DDBJ databases">
        <title>The decoding of complex shrimp genome reveals the adaptation for benthos swimmer, frequently molting mechanism and breeding impact on genome.</title>
        <authorList>
            <person name="Sun Y."/>
            <person name="Gao Y."/>
            <person name="Yu Y."/>
        </authorList>
    </citation>
    <scope>NUCLEOTIDE SEQUENCE [LARGE SCALE GENOMIC DNA]</scope>
    <source>
        <tissue evidence="4">Muscle</tissue>
    </source>
</reference>
<dbReference type="GO" id="GO:0005576">
    <property type="term" value="C:extracellular region"/>
    <property type="evidence" value="ECO:0007669"/>
    <property type="project" value="InterPro"/>
</dbReference>
<reference evidence="4 5" key="1">
    <citation type="submission" date="2018-04" db="EMBL/GenBank/DDBJ databases">
        <authorList>
            <person name="Zhang X."/>
            <person name="Yuan J."/>
            <person name="Li F."/>
            <person name="Xiang J."/>
        </authorList>
    </citation>
    <scope>NUCLEOTIDE SEQUENCE [LARGE SCALE GENOMIC DNA]</scope>
    <source>
        <tissue evidence="4">Muscle</tissue>
    </source>
</reference>
<organism evidence="4 5">
    <name type="scientific">Penaeus vannamei</name>
    <name type="common">Whiteleg shrimp</name>
    <name type="synonym">Litopenaeus vannamei</name>
    <dbReference type="NCBI Taxonomy" id="6689"/>
    <lineage>
        <taxon>Eukaryota</taxon>
        <taxon>Metazoa</taxon>
        <taxon>Ecdysozoa</taxon>
        <taxon>Arthropoda</taxon>
        <taxon>Crustacea</taxon>
        <taxon>Multicrustacea</taxon>
        <taxon>Malacostraca</taxon>
        <taxon>Eumalacostraca</taxon>
        <taxon>Eucarida</taxon>
        <taxon>Decapoda</taxon>
        <taxon>Dendrobranchiata</taxon>
        <taxon>Penaeoidea</taxon>
        <taxon>Penaeidae</taxon>
        <taxon>Penaeus</taxon>
    </lineage>
</organism>
<protein>
    <submittedName>
        <fullName evidence="4">Putative antimicrobial peptide</fullName>
    </submittedName>
</protein>
<evidence type="ECO:0000259" key="3">
    <source>
        <dbReference type="PROSITE" id="PS51390"/>
    </source>
</evidence>
<feature type="chain" id="PRO_5018577607" evidence="2">
    <location>
        <begin position="17"/>
        <end position="466"/>
    </location>
</feature>
<keyword evidence="5" id="KW-1185">Reference proteome</keyword>
<dbReference type="Pfam" id="PF00095">
    <property type="entry name" value="WAP"/>
    <property type="match status" value="1"/>
</dbReference>
<dbReference type="AlphaFoldDB" id="A0A3R7PCQ1"/>
<feature type="region of interest" description="Disordered" evidence="1">
    <location>
        <begin position="108"/>
        <end position="128"/>
    </location>
</feature>
<evidence type="ECO:0000313" key="4">
    <source>
        <dbReference type="EMBL" id="ROT82062.1"/>
    </source>
</evidence>